<keyword evidence="2" id="KW-1185">Reference proteome</keyword>
<name>A0ACC0K4D1_CHOFU</name>
<reference evidence="1 2" key="1">
    <citation type="journal article" date="2022" name="Genome Biol. Evol.">
        <title>The Spruce Budworm Genome: Reconstructing the Evolutionary History of Antifreeze Proteins.</title>
        <authorList>
            <person name="Beliveau C."/>
            <person name="Gagne P."/>
            <person name="Picq S."/>
            <person name="Vernygora O."/>
            <person name="Keeling C.I."/>
            <person name="Pinkney K."/>
            <person name="Doucet D."/>
            <person name="Wen F."/>
            <person name="Johnston J.S."/>
            <person name="Maaroufi H."/>
            <person name="Boyle B."/>
            <person name="Laroche J."/>
            <person name="Dewar K."/>
            <person name="Juretic N."/>
            <person name="Blackburn G."/>
            <person name="Nisole A."/>
            <person name="Brunet B."/>
            <person name="Brandao M."/>
            <person name="Lumley L."/>
            <person name="Duan J."/>
            <person name="Quan G."/>
            <person name="Lucarotti C.J."/>
            <person name="Roe A.D."/>
            <person name="Sperling F.A.H."/>
            <person name="Levesque R.C."/>
            <person name="Cusson M."/>
        </authorList>
    </citation>
    <scope>NUCLEOTIDE SEQUENCE [LARGE SCALE GENOMIC DNA]</scope>
    <source>
        <strain evidence="1">Glfc:IPQL:Cfum</strain>
    </source>
</reference>
<organism evidence="1 2">
    <name type="scientific">Choristoneura fumiferana</name>
    <name type="common">Spruce budworm moth</name>
    <name type="synonym">Archips fumiferana</name>
    <dbReference type="NCBI Taxonomy" id="7141"/>
    <lineage>
        <taxon>Eukaryota</taxon>
        <taxon>Metazoa</taxon>
        <taxon>Ecdysozoa</taxon>
        <taxon>Arthropoda</taxon>
        <taxon>Hexapoda</taxon>
        <taxon>Insecta</taxon>
        <taxon>Pterygota</taxon>
        <taxon>Neoptera</taxon>
        <taxon>Endopterygota</taxon>
        <taxon>Lepidoptera</taxon>
        <taxon>Glossata</taxon>
        <taxon>Ditrysia</taxon>
        <taxon>Tortricoidea</taxon>
        <taxon>Tortricidae</taxon>
        <taxon>Tortricinae</taxon>
        <taxon>Choristoneura</taxon>
    </lineage>
</organism>
<dbReference type="Proteomes" id="UP001064048">
    <property type="component" value="Chromosome 30"/>
</dbReference>
<sequence length="277" mass="32788">MGRATEQCNRLMRWCWLPVFYEQCIAANSVDLAPWLNELSAQNLADLVNMSDASYNWTQSQGSSLKYRHIDPKDILRQKPDIQQENYKIYDQMKDINPSFAQVPKACYTIQSTWRRARIDLLRYFSLREYYENTHTFEIGYLTHVIVSKYMNTLELYDMVAYRFLEHPMKNYAPTAWMWFIYINILDYTRHIIQWCHMMHEIMAKYGLASGTSKDGPDYETLSTPVNNIDKNATTRPAIYFVSIILAREGKSFPIPILVAEYMRWHALAAECMRWHP</sequence>
<comment type="caution">
    <text evidence="1">The sequence shown here is derived from an EMBL/GenBank/DDBJ whole genome shotgun (WGS) entry which is preliminary data.</text>
</comment>
<evidence type="ECO:0000313" key="2">
    <source>
        <dbReference type="Proteomes" id="UP001064048"/>
    </source>
</evidence>
<gene>
    <name evidence="1" type="ORF">MSG28_015862</name>
</gene>
<evidence type="ECO:0000313" key="1">
    <source>
        <dbReference type="EMBL" id="KAI8431317.1"/>
    </source>
</evidence>
<accession>A0ACC0K4D1</accession>
<protein>
    <submittedName>
        <fullName evidence="1">Uncharacterized protein</fullName>
    </submittedName>
</protein>
<dbReference type="EMBL" id="CM046130">
    <property type="protein sequence ID" value="KAI8431317.1"/>
    <property type="molecule type" value="Genomic_DNA"/>
</dbReference>
<proteinExistence type="predicted"/>